<gene>
    <name evidence="2" type="ORF">OSTQU699_LOCUS4970</name>
</gene>
<keyword evidence="1" id="KW-0812">Transmembrane</keyword>
<name>A0A8S1IWW2_9CHLO</name>
<evidence type="ECO:0000313" key="2">
    <source>
        <dbReference type="EMBL" id="CAD7699611.1"/>
    </source>
</evidence>
<dbReference type="OrthoDB" id="202063at2759"/>
<keyword evidence="1" id="KW-0472">Membrane</keyword>
<keyword evidence="1" id="KW-1133">Transmembrane helix</keyword>
<dbReference type="AlphaFoldDB" id="A0A8S1IWW2"/>
<sequence>MEVVQNAEARLASAYAKYAEARAHVQAAQVWFWRFRPEHRKVVRELQVPEASARAEVERLRSEKASKLASAKAELGIWSEAGLSEGRQLFWDSYGRGKLFAQRQSLWDAIYSLLLSRESDALGRILNLVVIVCINFTTGMLMSLLFFVFALPSLIASFRPDVISGVVFFALAVIGAASVIVSFLGLMYGGSVTFVYAMAGPRLRRLEARRRHRGIQYRPHMD</sequence>
<protein>
    <submittedName>
        <fullName evidence="2">Uncharacterized protein</fullName>
    </submittedName>
</protein>
<dbReference type="EMBL" id="CAJHUC010001075">
    <property type="protein sequence ID" value="CAD7699611.1"/>
    <property type="molecule type" value="Genomic_DNA"/>
</dbReference>
<feature type="transmembrane region" description="Helical" evidence="1">
    <location>
        <begin position="163"/>
        <end position="196"/>
    </location>
</feature>
<comment type="caution">
    <text evidence="2">The sequence shown here is derived from an EMBL/GenBank/DDBJ whole genome shotgun (WGS) entry which is preliminary data.</text>
</comment>
<keyword evidence="3" id="KW-1185">Reference proteome</keyword>
<evidence type="ECO:0000313" key="3">
    <source>
        <dbReference type="Proteomes" id="UP000708148"/>
    </source>
</evidence>
<dbReference type="Proteomes" id="UP000708148">
    <property type="component" value="Unassembled WGS sequence"/>
</dbReference>
<feature type="transmembrane region" description="Helical" evidence="1">
    <location>
        <begin position="125"/>
        <end position="151"/>
    </location>
</feature>
<proteinExistence type="predicted"/>
<reference evidence="2" key="1">
    <citation type="submission" date="2020-12" db="EMBL/GenBank/DDBJ databases">
        <authorList>
            <person name="Iha C."/>
        </authorList>
    </citation>
    <scope>NUCLEOTIDE SEQUENCE</scope>
</reference>
<accession>A0A8S1IWW2</accession>
<evidence type="ECO:0000256" key="1">
    <source>
        <dbReference type="SAM" id="Phobius"/>
    </source>
</evidence>
<organism evidence="2 3">
    <name type="scientific">Ostreobium quekettii</name>
    <dbReference type="NCBI Taxonomy" id="121088"/>
    <lineage>
        <taxon>Eukaryota</taxon>
        <taxon>Viridiplantae</taxon>
        <taxon>Chlorophyta</taxon>
        <taxon>core chlorophytes</taxon>
        <taxon>Ulvophyceae</taxon>
        <taxon>TCBD clade</taxon>
        <taxon>Bryopsidales</taxon>
        <taxon>Ostreobineae</taxon>
        <taxon>Ostreobiaceae</taxon>
        <taxon>Ostreobium</taxon>
    </lineage>
</organism>